<name>A0AAD8KV38_TARER</name>
<proteinExistence type="predicted"/>
<dbReference type="AlphaFoldDB" id="A0AAD8KV38"/>
<evidence type="ECO:0000313" key="2">
    <source>
        <dbReference type="Proteomes" id="UP001229421"/>
    </source>
</evidence>
<keyword evidence="2" id="KW-1185">Reference proteome</keyword>
<accession>A0AAD8KV38</accession>
<evidence type="ECO:0000313" key="1">
    <source>
        <dbReference type="EMBL" id="KAK1427766.1"/>
    </source>
</evidence>
<gene>
    <name evidence="1" type="ORF">QVD17_16460</name>
</gene>
<comment type="caution">
    <text evidence="1">The sequence shown here is derived from an EMBL/GenBank/DDBJ whole genome shotgun (WGS) entry which is preliminary data.</text>
</comment>
<sequence>MQILVFWRRWIYNCVSSSRNSVLINGSPTEELITSRGLRRRDPMSLFQFTIVTEWVSVALRTAEGCRAFHDRYVVEGNEITWPRNWKRDPRVRNCGRGIGIAVLVLKTAPYALY</sequence>
<organism evidence="1 2">
    <name type="scientific">Tagetes erecta</name>
    <name type="common">African marigold</name>
    <dbReference type="NCBI Taxonomy" id="13708"/>
    <lineage>
        <taxon>Eukaryota</taxon>
        <taxon>Viridiplantae</taxon>
        <taxon>Streptophyta</taxon>
        <taxon>Embryophyta</taxon>
        <taxon>Tracheophyta</taxon>
        <taxon>Spermatophyta</taxon>
        <taxon>Magnoliopsida</taxon>
        <taxon>eudicotyledons</taxon>
        <taxon>Gunneridae</taxon>
        <taxon>Pentapetalae</taxon>
        <taxon>asterids</taxon>
        <taxon>campanulids</taxon>
        <taxon>Asterales</taxon>
        <taxon>Asteraceae</taxon>
        <taxon>Asteroideae</taxon>
        <taxon>Heliantheae alliance</taxon>
        <taxon>Tageteae</taxon>
        <taxon>Tagetes</taxon>
    </lineage>
</organism>
<dbReference type="Proteomes" id="UP001229421">
    <property type="component" value="Unassembled WGS sequence"/>
</dbReference>
<dbReference type="EMBL" id="JAUHHV010000004">
    <property type="protein sequence ID" value="KAK1427766.1"/>
    <property type="molecule type" value="Genomic_DNA"/>
</dbReference>
<protein>
    <submittedName>
        <fullName evidence="1">Uncharacterized protein</fullName>
    </submittedName>
</protein>
<reference evidence="1" key="1">
    <citation type="journal article" date="2023" name="bioRxiv">
        <title>Improved chromosome-level genome assembly for marigold (Tagetes erecta).</title>
        <authorList>
            <person name="Jiang F."/>
            <person name="Yuan L."/>
            <person name="Wang S."/>
            <person name="Wang H."/>
            <person name="Xu D."/>
            <person name="Wang A."/>
            <person name="Fan W."/>
        </authorList>
    </citation>
    <scope>NUCLEOTIDE SEQUENCE</scope>
    <source>
        <strain evidence="1">WSJ</strain>
        <tissue evidence="1">Leaf</tissue>
    </source>
</reference>